<dbReference type="SUPFAM" id="SSF51182">
    <property type="entry name" value="RmlC-like cupins"/>
    <property type="match status" value="1"/>
</dbReference>
<organism evidence="1 2">
    <name type="scientific">Inquilinus limosus</name>
    <dbReference type="NCBI Taxonomy" id="171674"/>
    <lineage>
        <taxon>Bacteria</taxon>
        <taxon>Pseudomonadati</taxon>
        <taxon>Pseudomonadota</taxon>
        <taxon>Alphaproteobacteria</taxon>
        <taxon>Rhodospirillales</taxon>
        <taxon>Rhodospirillaceae</taxon>
        <taxon>Inquilinus</taxon>
    </lineage>
</organism>
<dbReference type="InterPro" id="IPR014710">
    <property type="entry name" value="RmlC-like_jellyroll"/>
</dbReference>
<dbReference type="InterPro" id="IPR011051">
    <property type="entry name" value="RmlC_Cupin_sf"/>
</dbReference>
<dbReference type="Proteomes" id="UP000196655">
    <property type="component" value="Unassembled WGS sequence"/>
</dbReference>
<evidence type="ECO:0008006" key="3">
    <source>
        <dbReference type="Google" id="ProtNLM"/>
    </source>
</evidence>
<sequence length="192" mass="21563">MGSAHPHAAEPTGVRNSLETFIEGTRLTWGALTSELVADTRARIEALAKAPATEGWLAALQQDRPAARELYRDPAHGFVLMAHAETFGTFWSPHDHGRNWVIYAVHEGETEIATYGRALDPEGRVRLVRREVYRLRPGEARVFLPGDIHAVRCTSASILYYRFTSRDLMQDQAEGHPMTRYVERHGVWTTGA</sequence>
<protein>
    <recommendedName>
        <fullName evidence="3">Cysteine dioxygenase</fullName>
    </recommendedName>
</protein>
<reference evidence="2" key="1">
    <citation type="submission" date="2017-05" db="EMBL/GenBank/DDBJ databases">
        <authorList>
            <person name="Macchi M."/>
            <person name="Festa S."/>
            <person name="Coppotelli B.M."/>
            <person name="Morelli I.S."/>
        </authorList>
    </citation>
    <scope>NUCLEOTIDE SEQUENCE [LARGE SCALE GENOMIC DNA]</scope>
    <source>
        <strain evidence="2">I</strain>
    </source>
</reference>
<accession>A0A211ZR27</accession>
<dbReference type="Gene3D" id="2.60.120.10">
    <property type="entry name" value="Jelly Rolls"/>
    <property type="match status" value="1"/>
</dbReference>
<dbReference type="AlphaFoldDB" id="A0A211ZR27"/>
<dbReference type="EMBL" id="NHON01000011">
    <property type="protein sequence ID" value="OWJ67732.1"/>
    <property type="molecule type" value="Genomic_DNA"/>
</dbReference>
<dbReference type="OrthoDB" id="5732427at2"/>
<comment type="caution">
    <text evidence="1">The sequence shown here is derived from an EMBL/GenBank/DDBJ whole genome shotgun (WGS) entry which is preliminary data.</text>
</comment>
<evidence type="ECO:0000313" key="1">
    <source>
        <dbReference type="EMBL" id="OWJ67732.1"/>
    </source>
</evidence>
<keyword evidence="2" id="KW-1185">Reference proteome</keyword>
<dbReference type="RefSeq" id="WP_088150588.1">
    <property type="nucleotide sequence ID" value="NZ_NHON01000011.1"/>
</dbReference>
<evidence type="ECO:0000313" key="2">
    <source>
        <dbReference type="Proteomes" id="UP000196655"/>
    </source>
</evidence>
<gene>
    <name evidence="1" type="ORF">BWR60_08610</name>
</gene>
<proteinExistence type="predicted"/>
<name>A0A211ZR27_9PROT</name>